<feature type="transmembrane region" description="Helical" evidence="2">
    <location>
        <begin position="253"/>
        <end position="272"/>
    </location>
</feature>
<feature type="transmembrane region" description="Helical" evidence="2">
    <location>
        <begin position="107"/>
        <end position="125"/>
    </location>
</feature>
<comment type="caution">
    <text evidence="3">The sequence shown here is derived from an EMBL/GenBank/DDBJ whole genome shotgun (WGS) entry which is preliminary data.</text>
</comment>
<keyword evidence="2" id="KW-1133">Transmembrane helix</keyword>
<dbReference type="EMBL" id="BAAAZA010000030">
    <property type="protein sequence ID" value="GAA3893386.1"/>
    <property type="molecule type" value="Genomic_DNA"/>
</dbReference>
<dbReference type="InterPro" id="IPR011701">
    <property type="entry name" value="MFS"/>
</dbReference>
<dbReference type="PANTHER" id="PTHR23542:SF1">
    <property type="entry name" value="MAJOR FACILITATOR SUPERFAMILY (MFS) PROFILE DOMAIN-CONTAINING PROTEIN"/>
    <property type="match status" value="1"/>
</dbReference>
<dbReference type="RefSeq" id="WP_345553302.1">
    <property type="nucleotide sequence ID" value="NZ_BAAAZA010000030.1"/>
</dbReference>
<dbReference type="Pfam" id="PF07690">
    <property type="entry name" value="MFS_1"/>
    <property type="match status" value="1"/>
</dbReference>
<evidence type="ECO:0000313" key="4">
    <source>
        <dbReference type="Proteomes" id="UP001501563"/>
    </source>
</evidence>
<accession>A0ABP7L1S7</accession>
<feature type="transmembrane region" description="Helical" evidence="2">
    <location>
        <begin position="307"/>
        <end position="325"/>
    </location>
</feature>
<feature type="compositionally biased region" description="Basic residues" evidence="1">
    <location>
        <begin position="412"/>
        <end position="421"/>
    </location>
</feature>
<feature type="region of interest" description="Disordered" evidence="1">
    <location>
        <begin position="396"/>
        <end position="421"/>
    </location>
</feature>
<feature type="compositionally biased region" description="Polar residues" evidence="1">
    <location>
        <begin position="399"/>
        <end position="408"/>
    </location>
</feature>
<keyword evidence="4" id="KW-1185">Reference proteome</keyword>
<sequence>MPTANYRPLLRTPGAAAFFLPASLGRVGVAMTGLSLVWLVHSRTGSFLAAGLVSAAFAVAEALGAPQLARLADRFGQTCILPPALLAHALAVAVLACLVAAGACDVLLALGGALAGAGVPQLGAMSATRWAALLRSGRAAELPTAFALESVSNAVAYLVGPALVSALAAAGHPVAGTVLAVSLSVAGGLLLAAQRGSAPAPAARSAPHSRSRSLLRGDVFVLMGLNLAIGVYFGALQVSVTVFVVEHRAPGAAAPIFAVSNCSGLLAGWLYGLRRWRAAPPAQLLLTTGALTLGTWLLLTAGSPFGLGWVAVLTGATIPPLLALLSQLTESTVHPSVLTQAFSWLGSASAAGSAAAAAVSGWAIDALGSRGGFALTATAATAMTLQSLAGLRLLHPATGRSTRTQPTPQARWRSRTRNSSR</sequence>
<dbReference type="PANTHER" id="PTHR23542">
    <property type="match status" value="1"/>
</dbReference>
<keyword evidence="2" id="KW-0472">Membrane</keyword>
<feature type="transmembrane region" description="Helical" evidence="2">
    <location>
        <begin position="337"/>
        <end position="359"/>
    </location>
</feature>
<dbReference type="Proteomes" id="UP001501563">
    <property type="component" value="Unassembled WGS sequence"/>
</dbReference>
<proteinExistence type="predicted"/>
<feature type="transmembrane region" description="Helical" evidence="2">
    <location>
        <begin position="214"/>
        <end position="233"/>
    </location>
</feature>
<protein>
    <submittedName>
        <fullName evidence="3">MFS transporter</fullName>
    </submittedName>
</protein>
<feature type="transmembrane region" description="Helical" evidence="2">
    <location>
        <begin position="174"/>
        <end position="193"/>
    </location>
</feature>
<feature type="transmembrane region" description="Helical" evidence="2">
    <location>
        <begin position="80"/>
        <end position="101"/>
    </location>
</feature>
<name>A0ABP7L1S7_9ACTN</name>
<feature type="transmembrane region" description="Helical" evidence="2">
    <location>
        <begin position="284"/>
        <end position="301"/>
    </location>
</feature>
<feature type="transmembrane region" description="Helical" evidence="2">
    <location>
        <begin position="371"/>
        <end position="394"/>
    </location>
</feature>
<dbReference type="Gene3D" id="1.20.1250.20">
    <property type="entry name" value="MFS general substrate transporter like domains"/>
    <property type="match status" value="1"/>
</dbReference>
<feature type="transmembrane region" description="Helical" evidence="2">
    <location>
        <begin position="16"/>
        <end position="41"/>
    </location>
</feature>
<dbReference type="InterPro" id="IPR036259">
    <property type="entry name" value="MFS_trans_sf"/>
</dbReference>
<feature type="transmembrane region" description="Helical" evidence="2">
    <location>
        <begin position="47"/>
        <end position="68"/>
    </location>
</feature>
<reference evidence="4" key="1">
    <citation type="journal article" date="2019" name="Int. J. Syst. Evol. Microbiol.">
        <title>The Global Catalogue of Microorganisms (GCM) 10K type strain sequencing project: providing services to taxonomists for standard genome sequencing and annotation.</title>
        <authorList>
            <consortium name="The Broad Institute Genomics Platform"/>
            <consortium name="The Broad Institute Genome Sequencing Center for Infectious Disease"/>
            <person name="Wu L."/>
            <person name="Ma J."/>
        </authorList>
    </citation>
    <scope>NUCLEOTIDE SEQUENCE [LARGE SCALE GENOMIC DNA]</scope>
    <source>
        <strain evidence="4">JCM 16578</strain>
    </source>
</reference>
<keyword evidence="2" id="KW-0812">Transmembrane</keyword>
<dbReference type="SUPFAM" id="SSF103473">
    <property type="entry name" value="MFS general substrate transporter"/>
    <property type="match status" value="1"/>
</dbReference>
<evidence type="ECO:0000256" key="2">
    <source>
        <dbReference type="SAM" id="Phobius"/>
    </source>
</evidence>
<evidence type="ECO:0000313" key="3">
    <source>
        <dbReference type="EMBL" id="GAA3893386.1"/>
    </source>
</evidence>
<organism evidence="3 4">
    <name type="scientific">Streptomyces lannensis</name>
    <dbReference type="NCBI Taxonomy" id="766498"/>
    <lineage>
        <taxon>Bacteria</taxon>
        <taxon>Bacillati</taxon>
        <taxon>Actinomycetota</taxon>
        <taxon>Actinomycetes</taxon>
        <taxon>Kitasatosporales</taxon>
        <taxon>Streptomycetaceae</taxon>
        <taxon>Streptomyces</taxon>
    </lineage>
</organism>
<gene>
    <name evidence="3" type="ORF">GCM10022207_71610</name>
</gene>
<evidence type="ECO:0000256" key="1">
    <source>
        <dbReference type="SAM" id="MobiDB-lite"/>
    </source>
</evidence>